<dbReference type="GO" id="GO:0005634">
    <property type="term" value="C:nucleus"/>
    <property type="evidence" value="ECO:0007669"/>
    <property type="project" value="UniProtKB-UniRule"/>
</dbReference>
<feature type="DNA-binding region" description="HMG box" evidence="2">
    <location>
        <begin position="99"/>
        <end position="168"/>
    </location>
</feature>
<dbReference type="GO" id="GO:0003677">
    <property type="term" value="F:DNA binding"/>
    <property type="evidence" value="ECO:0007669"/>
    <property type="project" value="UniProtKB-UniRule"/>
</dbReference>
<feature type="region of interest" description="Disordered" evidence="3">
    <location>
        <begin position="170"/>
        <end position="189"/>
    </location>
</feature>
<dbReference type="AlphaFoldDB" id="A0AA36IHH7"/>
<name>A0AA36IHH7_9DINO</name>
<protein>
    <recommendedName>
        <fullName evidence="4">HMG box domain-containing protein</fullName>
    </recommendedName>
</protein>
<reference evidence="5" key="1">
    <citation type="submission" date="2023-08" db="EMBL/GenBank/DDBJ databases">
        <authorList>
            <person name="Chen Y."/>
            <person name="Shah S."/>
            <person name="Dougan E. K."/>
            <person name="Thang M."/>
            <person name="Chan C."/>
        </authorList>
    </citation>
    <scope>NUCLEOTIDE SEQUENCE</scope>
</reference>
<dbReference type="InterPro" id="IPR009071">
    <property type="entry name" value="HMG_box_dom"/>
</dbReference>
<feature type="region of interest" description="Disordered" evidence="3">
    <location>
        <begin position="75"/>
        <end position="104"/>
    </location>
</feature>
<dbReference type="InterPro" id="IPR050342">
    <property type="entry name" value="HMGB"/>
</dbReference>
<dbReference type="InterPro" id="IPR036910">
    <property type="entry name" value="HMG_box_dom_sf"/>
</dbReference>
<dbReference type="Pfam" id="PF00505">
    <property type="entry name" value="HMG_box"/>
    <property type="match status" value="2"/>
</dbReference>
<feature type="compositionally biased region" description="Basic and acidic residues" evidence="3">
    <location>
        <begin position="18"/>
        <end position="29"/>
    </location>
</feature>
<feature type="domain" description="HMG box" evidence="4">
    <location>
        <begin position="99"/>
        <end position="168"/>
    </location>
</feature>
<proteinExistence type="predicted"/>
<dbReference type="Proteomes" id="UP001178507">
    <property type="component" value="Unassembled WGS sequence"/>
</dbReference>
<feature type="region of interest" description="Disordered" evidence="3">
    <location>
        <begin position="1"/>
        <end position="30"/>
    </location>
</feature>
<dbReference type="PROSITE" id="PS50118">
    <property type="entry name" value="HMG_BOX_2"/>
    <property type="match status" value="2"/>
</dbReference>
<organism evidence="5 6">
    <name type="scientific">Effrenium voratum</name>
    <dbReference type="NCBI Taxonomy" id="2562239"/>
    <lineage>
        <taxon>Eukaryota</taxon>
        <taxon>Sar</taxon>
        <taxon>Alveolata</taxon>
        <taxon>Dinophyceae</taxon>
        <taxon>Suessiales</taxon>
        <taxon>Symbiodiniaceae</taxon>
        <taxon>Effrenium</taxon>
    </lineage>
</organism>
<dbReference type="CDD" id="cd00084">
    <property type="entry name" value="HMG-box_SF"/>
    <property type="match status" value="2"/>
</dbReference>
<dbReference type="SUPFAM" id="SSF47095">
    <property type="entry name" value="HMG-box"/>
    <property type="match status" value="2"/>
</dbReference>
<evidence type="ECO:0000259" key="4">
    <source>
        <dbReference type="PROSITE" id="PS50118"/>
    </source>
</evidence>
<sequence length="189" mass="20899">MAEQPKKPAGGAYGQFLAEKRPELSKETKGQPITAVTKLAGERFKALSEEEKAVYQKKYEKAKAKYEEDMKSFLEAGGEKKARKSKEEKVKPKKDPEAPKRPAGGAYGCFLAKHRAAFAEQCKGKPVTAVTKLASEKWKALSEEEKKIFEAEYKAKKEAYDEAVKSYVPKISDEPSEPPAKKAKALLGA</sequence>
<dbReference type="PANTHER" id="PTHR48112:SF22">
    <property type="entry name" value="MITOCHONDRIAL TRANSCRIPTION FACTOR A, ISOFORM B"/>
    <property type="match status" value="1"/>
</dbReference>
<gene>
    <name evidence="5" type="ORF">EVOR1521_LOCUS12776</name>
</gene>
<feature type="compositionally biased region" description="Basic and acidic residues" evidence="3">
    <location>
        <begin position="75"/>
        <end position="100"/>
    </location>
</feature>
<evidence type="ECO:0000313" key="6">
    <source>
        <dbReference type="Proteomes" id="UP001178507"/>
    </source>
</evidence>
<keyword evidence="6" id="KW-1185">Reference proteome</keyword>
<comment type="caution">
    <text evidence="5">The sequence shown here is derived from an EMBL/GenBank/DDBJ whole genome shotgun (WGS) entry which is preliminary data.</text>
</comment>
<evidence type="ECO:0000256" key="2">
    <source>
        <dbReference type="PROSITE-ProRule" id="PRU00267"/>
    </source>
</evidence>
<feature type="domain" description="HMG box" evidence="4">
    <location>
        <begin position="6"/>
        <end position="74"/>
    </location>
</feature>
<dbReference type="GO" id="GO:0006357">
    <property type="term" value="P:regulation of transcription by RNA polymerase II"/>
    <property type="evidence" value="ECO:0007669"/>
    <property type="project" value="TreeGrafter"/>
</dbReference>
<dbReference type="SMART" id="SM00398">
    <property type="entry name" value="HMG"/>
    <property type="match status" value="2"/>
</dbReference>
<keyword evidence="2" id="KW-0539">Nucleus</keyword>
<evidence type="ECO:0000313" key="5">
    <source>
        <dbReference type="EMBL" id="CAJ1386419.1"/>
    </source>
</evidence>
<evidence type="ECO:0000256" key="3">
    <source>
        <dbReference type="SAM" id="MobiDB-lite"/>
    </source>
</evidence>
<feature type="DNA-binding region" description="HMG box" evidence="2">
    <location>
        <begin position="6"/>
        <end position="74"/>
    </location>
</feature>
<dbReference type="EMBL" id="CAUJNA010001368">
    <property type="protein sequence ID" value="CAJ1386419.1"/>
    <property type="molecule type" value="Genomic_DNA"/>
</dbReference>
<evidence type="ECO:0000256" key="1">
    <source>
        <dbReference type="ARBA" id="ARBA00023125"/>
    </source>
</evidence>
<dbReference type="PANTHER" id="PTHR48112">
    <property type="entry name" value="HIGH MOBILITY GROUP PROTEIN DSP1"/>
    <property type="match status" value="1"/>
</dbReference>
<keyword evidence="1 2" id="KW-0238">DNA-binding</keyword>
<accession>A0AA36IHH7</accession>
<dbReference type="Gene3D" id="1.10.30.10">
    <property type="entry name" value="High mobility group box domain"/>
    <property type="match status" value="2"/>
</dbReference>